<comment type="caution">
    <text evidence="1">The sequence shown here is derived from an EMBL/GenBank/DDBJ whole genome shotgun (WGS) entry which is preliminary data.</text>
</comment>
<organism evidence="1 2">
    <name type="scientific">Sphingomonas sanxanigenens</name>
    <dbReference type="NCBI Taxonomy" id="397260"/>
    <lineage>
        <taxon>Bacteria</taxon>
        <taxon>Pseudomonadati</taxon>
        <taxon>Pseudomonadota</taxon>
        <taxon>Alphaproteobacteria</taxon>
        <taxon>Sphingomonadales</taxon>
        <taxon>Sphingomonadaceae</taxon>
        <taxon>Sphingomonas</taxon>
    </lineage>
</organism>
<dbReference type="AlphaFoldDB" id="A0A2W4ZYS6"/>
<protein>
    <submittedName>
        <fullName evidence="1">Uncharacterized protein</fullName>
    </submittedName>
</protein>
<sequence>MPLCGLPRRPIFWVLDPRTIGPASFKVCAPDNDFADLARTSLQERAESYAKSRQGRARKVR</sequence>
<evidence type="ECO:0000313" key="1">
    <source>
        <dbReference type="EMBL" id="PZO86546.1"/>
    </source>
</evidence>
<accession>A0A2W4ZYS6</accession>
<reference evidence="1 2" key="1">
    <citation type="submission" date="2017-08" db="EMBL/GenBank/DDBJ databases">
        <title>Infants hospitalized years apart are colonized by the same room-sourced microbial strains.</title>
        <authorList>
            <person name="Brooks B."/>
            <person name="Olm M.R."/>
            <person name="Firek B.A."/>
            <person name="Baker R."/>
            <person name="Thomas B.C."/>
            <person name="Morowitz M.J."/>
            <person name="Banfield J.F."/>
        </authorList>
    </citation>
    <scope>NUCLEOTIDE SEQUENCE [LARGE SCALE GENOMIC DNA]</scope>
    <source>
        <strain evidence="1">S2_018_000_R2_101</strain>
    </source>
</reference>
<dbReference type="EMBL" id="QFNN01000194">
    <property type="protein sequence ID" value="PZO86546.1"/>
    <property type="molecule type" value="Genomic_DNA"/>
</dbReference>
<gene>
    <name evidence="1" type="ORF">DI623_16210</name>
</gene>
<name>A0A2W4ZYS6_9SPHN</name>
<dbReference type="Proteomes" id="UP000249066">
    <property type="component" value="Unassembled WGS sequence"/>
</dbReference>
<evidence type="ECO:0000313" key="2">
    <source>
        <dbReference type="Proteomes" id="UP000249066"/>
    </source>
</evidence>
<proteinExistence type="predicted"/>